<sequence length="269" mass="31007">MVNLNISRFLAQSQVYTLVIFIIFLSSLHVPVQAQTFKVHSHNDYIRNIPFWEAYANNVASIEVDVILKDDKLYVAHEEASIHPRRTLESLYLEPIQKARDLNIGHLNPFILLIDFKTEAHSTLEKLLEVVEPYREICTAQNGEALITLVISGNRPEKRDYIKFPSYILFDYQSVSDTSDLPLDKIAMISLNFRHLSSWDGKDEIDENEKIKLLEAINIAHSLQKPIRFWATPDTPAAWLTLHEMGVDYINTDDPYGATQYLSRKLVNH</sequence>
<dbReference type="InterPro" id="IPR017946">
    <property type="entry name" value="PLC-like_Pdiesterase_TIM-brl"/>
</dbReference>
<dbReference type="CDD" id="cd08577">
    <property type="entry name" value="PI-PLCc_GDPD_SF_unchar3"/>
    <property type="match status" value="1"/>
</dbReference>
<dbReference type="Pfam" id="PF13653">
    <property type="entry name" value="GDPD_2"/>
    <property type="match status" value="1"/>
</dbReference>
<dbReference type="RefSeq" id="WP_377061824.1">
    <property type="nucleotide sequence ID" value="NZ_JBHSJJ010000002.1"/>
</dbReference>
<reference evidence="3" key="1">
    <citation type="journal article" date="2019" name="Int. J. Syst. Evol. Microbiol.">
        <title>The Global Catalogue of Microorganisms (GCM) 10K type strain sequencing project: providing services to taxonomists for standard genome sequencing and annotation.</title>
        <authorList>
            <consortium name="The Broad Institute Genomics Platform"/>
            <consortium name="The Broad Institute Genome Sequencing Center for Infectious Disease"/>
            <person name="Wu L."/>
            <person name="Ma J."/>
        </authorList>
    </citation>
    <scope>NUCLEOTIDE SEQUENCE [LARGE SCALE GENOMIC DNA]</scope>
    <source>
        <strain evidence="3">CGMCC 4.7466</strain>
    </source>
</reference>
<evidence type="ECO:0000313" key="3">
    <source>
        <dbReference type="Proteomes" id="UP001595818"/>
    </source>
</evidence>
<dbReference type="Proteomes" id="UP001595818">
    <property type="component" value="Unassembled WGS sequence"/>
</dbReference>
<dbReference type="PANTHER" id="PTHR31571">
    <property type="entry name" value="ALTERED INHERITANCE OF MITOCHONDRIA PROTEIN 6"/>
    <property type="match status" value="1"/>
</dbReference>
<proteinExistence type="predicted"/>
<keyword evidence="3" id="KW-1185">Reference proteome</keyword>
<protein>
    <recommendedName>
        <fullName evidence="1">Altered inheritance of mitochondria protein 6</fullName>
    </recommendedName>
</protein>
<name>A0ABV9SXT9_9BACT</name>
<dbReference type="SUPFAM" id="SSF51695">
    <property type="entry name" value="PLC-like phosphodiesterases"/>
    <property type="match status" value="1"/>
</dbReference>
<evidence type="ECO:0000256" key="1">
    <source>
        <dbReference type="ARBA" id="ARBA00014286"/>
    </source>
</evidence>
<dbReference type="EMBL" id="JBHSJJ010000002">
    <property type="protein sequence ID" value="MFC4870875.1"/>
    <property type="molecule type" value="Genomic_DNA"/>
</dbReference>
<organism evidence="2 3">
    <name type="scientific">Negadavirga shengliensis</name>
    <dbReference type="NCBI Taxonomy" id="1389218"/>
    <lineage>
        <taxon>Bacteria</taxon>
        <taxon>Pseudomonadati</taxon>
        <taxon>Bacteroidota</taxon>
        <taxon>Cytophagia</taxon>
        <taxon>Cytophagales</taxon>
        <taxon>Cyclobacteriaceae</taxon>
        <taxon>Negadavirga</taxon>
    </lineage>
</organism>
<dbReference type="InterPro" id="IPR039559">
    <property type="entry name" value="AIM6_PI-PLC-like_dom"/>
</dbReference>
<accession>A0ABV9SXT9</accession>
<dbReference type="InterPro" id="IPR051236">
    <property type="entry name" value="HAT_RTT109-like"/>
</dbReference>
<gene>
    <name evidence="2" type="ORF">ACFPFU_04195</name>
</gene>
<dbReference type="Gene3D" id="3.20.20.190">
    <property type="entry name" value="Phosphatidylinositol (PI) phosphodiesterase"/>
    <property type="match status" value="1"/>
</dbReference>
<comment type="caution">
    <text evidence="2">The sequence shown here is derived from an EMBL/GenBank/DDBJ whole genome shotgun (WGS) entry which is preliminary data.</text>
</comment>
<evidence type="ECO:0000313" key="2">
    <source>
        <dbReference type="EMBL" id="MFC4870875.1"/>
    </source>
</evidence>
<dbReference type="PANTHER" id="PTHR31571:SF1">
    <property type="entry name" value="ALTERED INHERITANCE OF MITOCHONDRIA PROTEIN 6"/>
    <property type="match status" value="1"/>
</dbReference>